<evidence type="ECO:0000256" key="3">
    <source>
        <dbReference type="ARBA" id="ARBA00023157"/>
    </source>
</evidence>
<protein>
    <recommendedName>
        <fullName evidence="5">DSBA-like thioredoxin domain-containing protein</fullName>
    </recommendedName>
</protein>
<dbReference type="Pfam" id="PF01323">
    <property type="entry name" value="DSBA"/>
    <property type="match status" value="1"/>
</dbReference>
<dbReference type="RefSeq" id="WP_102242846.1">
    <property type="nucleotide sequence ID" value="NZ_CP025704.1"/>
</dbReference>
<evidence type="ECO:0000256" key="1">
    <source>
        <dbReference type="ARBA" id="ARBA00022729"/>
    </source>
</evidence>
<keyword evidence="3" id="KW-1015">Disulfide bond</keyword>
<evidence type="ECO:0000256" key="2">
    <source>
        <dbReference type="ARBA" id="ARBA00023002"/>
    </source>
</evidence>
<evidence type="ECO:0000256" key="4">
    <source>
        <dbReference type="ARBA" id="ARBA00023284"/>
    </source>
</evidence>
<dbReference type="AlphaFoldDB" id="A0A2K9NPW6"/>
<evidence type="ECO:0000313" key="7">
    <source>
        <dbReference type="Proteomes" id="UP000235584"/>
    </source>
</evidence>
<dbReference type="Proteomes" id="UP000235584">
    <property type="component" value="Chromosome"/>
</dbReference>
<dbReference type="SUPFAM" id="SSF52833">
    <property type="entry name" value="Thioredoxin-like"/>
    <property type="match status" value="1"/>
</dbReference>
<accession>A0A2K9NPW6</accession>
<name>A0A2K9NPW6_BACTC</name>
<keyword evidence="2" id="KW-0560">Oxidoreductase</keyword>
<dbReference type="PANTHER" id="PTHR13887:SF14">
    <property type="entry name" value="DISULFIDE BOND FORMATION PROTEIN D"/>
    <property type="match status" value="1"/>
</dbReference>
<reference evidence="6 7" key="1">
    <citation type="submission" date="2018-01" db="EMBL/GenBank/DDBJ databases">
        <title>Complete genome sequence of Bacteriovorax stolpii DSM12778.</title>
        <authorList>
            <person name="Tang B."/>
            <person name="Chang J."/>
        </authorList>
    </citation>
    <scope>NUCLEOTIDE SEQUENCE [LARGE SCALE GENOMIC DNA]</scope>
    <source>
        <strain evidence="6 7">DSM 12778</strain>
    </source>
</reference>
<gene>
    <name evidence="6" type="ORF">C0V70_05375</name>
</gene>
<feature type="domain" description="DSBA-like thioredoxin" evidence="5">
    <location>
        <begin position="37"/>
        <end position="186"/>
    </location>
</feature>
<proteinExistence type="predicted"/>
<keyword evidence="1" id="KW-0732">Signal</keyword>
<dbReference type="EMBL" id="CP025704">
    <property type="protein sequence ID" value="AUN97551.1"/>
    <property type="molecule type" value="Genomic_DNA"/>
</dbReference>
<dbReference type="KEGG" id="bsto:C0V70_05375"/>
<dbReference type="Gene3D" id="3.40.30.10">
    <property type="entry name" value="Glutaredoxin"/>
    <property type="match status" value="1"/>
</dbReference>
<keyword evidence="4" id="KW-0676">Redox-active center</keyword>
<organism evidence="6 7">
    <name type="scientific">Bacteriovorax stolpii</name>
    <name type="common">Bdellovibrio stolpii</name>
    <dbReference type="NCBI Taxonomy" id="960"/>
    <lineage>
        <taxon>Bacteria</taxon>
        <taxon>Pseudomonadati</taxon>
        <taxon>Bdellovibrionota</taxon>
        <taxon>Bacteriovoracia</taxon>
        <taxon>Bacteriovoracales</taxon>
        <taxon>Bacteriovoracaceae</taxon>
        <taxon>Bacteriovorax</taxon>
    </lineage>
</organism>
<evidence type="ECO:0000313" key="6">
    <source>
        <dbReference type="EMBL" id="AUN97551.1"/>
    </source>
</evidence>
<sequence length="191" mass="21565">MKKTFFLSLLMALSLKVVAESIDTTPERGELGSQVKVVMYGDYQCPFSARGNKTINEMSADIRNDFSFSMRHFPLEFHEYARYAHKGSICAKEQGKFWEMHDALFSIKYGSFNPKTIDGLVTKLDLNLPAFKKCMTSKEAEAILNRDMEEAKKLKISATPTFVIIGPKGQKILAGAYPAEEFKKAMKEVLD</sequence>
<dbReference type="InterPro" id="IPR036249">
    <property type="entry name" value="Thioredoxin-like_sf"/>
</dbReference>
<evidence type="ECO:0000259" key="5">
    <source>
        <dbReference type="Pfam" id="PF01323"/>
    </source>
</evidence>
<dbReference type="InterPro" id="IPR001853">
    <property type="entry name" value="DSBA-like_thioredoxin_dom"/>
</dbReference>
<dbReference type="GO" id="GO:0016491">
    <property type="term" value="F:oxidoreductase activity"/>
    <property type="evidence" value="ECO:0007669"/>
    <property type="project" value="UniProtKB-KW"/>
</dbReference>
<keyword evidence="7" id="KW-1185">Reference proteome</keyword>
<dbReference type="PANTHER" id="PTHR13887">
    <property type="entry name" value="GLUTATHIONE S-TRANSFERASE KAPPA"/>
    <property type="match status" value="1"/>
</dbReference>